<evidence type="ECO:0000256" key="2">
    <source>
        <dbReference type="ARBA" id="ARBA00023015"/>
    </source>
</evidence>
<reference evidence="7" key="1">
    <citation type="submission" date="2022-06" db="EMBL/GenBank/DDBJ databases">
        <title>Whole genome shotgun sequencing (WGS) of Rathayibacter sp. ZW T2_19, isolated from stored onions (Allium cepa).</title>
        <authorList>
            <person name="Stoll D.A."/>
            <person name="Huch M."/>
        </authorList>
    </citation>
    <scope>NUCLEOTIDE SEQUENCE</scope>
    <source>
        <strain evidence="7">ZW T2_19</strain>
    </source>
</reference>
<evidence type="ECO:0000256" key="1">
    <source>
        <dbReference type="ARBA" id="ARBA00022491"/>
    </source>
</evidence>
<feature type="DNA-binding region" description="H-T-H motif" evidence="5">
    <location>
        <begin position="34"/>
        <end position="53"/>
    </location>
</feature>
<proteinExistence type="predicted"/>
<dbReference type="EMBL" id="JAMRYM010000016">
    <property type="protein sequence ID" value="MCM6761981.1"/>
    <property type="molecule type" value="Genomic_DNA"/>
</dbReference>
<dbReference type="RefSeq" id="WP_251944396.1">
    <property type="nucleotide sequence ID" value="NZ_JAMRYM010000016.1"/>
</dbReference>
<keyword evidence="3 5" id="KW-0238">DNA-binding</keyword>
<keyword evidence="4" id="KW-0804">Transcription</keyword>
<dbReference type="InterPro" id="IPR039538">
    <property type="entry name" value="BetI_C"/>
</dbReference>
<protein>
    <submittedName>
        <fullName evidence="7">TetR/AcrR family transcriptional regulator</fullName>
    </submittedName>
</protein>
<feature type="domain" description="HTH tetR-type" evidence="6">
    <location>
        <begin position="11"/>
        <end position="71"/>
    </location>
</feature>
<dbReference type="Pfam" id="PF00440">
    <property type="entry name" value="TetR_N"/>
    <property type="match status" value="1"/>
</dbReference>
<evidence type="ECO:0000259" key="6">
    <source>
        <dbReference type="PROSITE" id="PS50977"/>
    </source>
</evidence>
<dbReference type="SUPFAM" id="SSF46689">
    <property type="entry name" value="Homeodomain-like"/>
    <property type="match status" value="1"/>
</dbReference>
<keyword evidence="8" id="KW-1185">Reference proteome</keyword>
<dbReference type="PRINTS" id="PR00455">
    <property type="entry name" value="HTHTETR"/>
</dbReference>
<gene>
    <name evidence="7" type="ORF">NB037_06060</name>
</gene>
<dbReference type="SUPFAM" id="SSF48498">
    <property type="entry name" value="Tetracyclin repressor-like, C-terminal domain"/>
    <property type="match status" value="1"/>
</dbReference>
<accession>A0A9X2IRW3</accession>
<name>A0A9X2IRW3_9MICO</name>
<sequence>MPSKGSYAKGVAKREEILQTALEVFSRQGYRKASLREISEAVGLTQAGLLHYFDSKEELFAEVLRKRDDLDRTAYDLDRTGDAAIEELVRLIRHNSDVPGLVHLYATLSADGTDRSHPAHPFFVERYAMVIELLASRVREDQREGLIAADVDPEIAARMITALSDGLQIQWLLDDEVDMGSIVETFWALLKRVR</sequence>
<dbReference type="Gene3D" id="1.10.357.10">
    <property type="entry name" value="Tetracycline Repressor, domain 2"/>
    <property type="match status" value="1"/>
</dbReference>
<dbReference type="PANTHER" id="PTHR47506:SF6">
    <property type="entry name" value="HTH-TYPE TRANSCRIPTIONAL REPRESSOR NEMR"/>
    <property type="match status" value="1"/>
</dbReference>
<evidence type="ECO:0000313" key="8">
    <source>
        <dbReference type="Proteomes" id="UP001155240"/>
    </source>
</evidence>
<evidence type="ECO:0000313" key="7">
    <source>
        <dbReference type="EMBL" id="MCM6761981.1"/>
    </source>
</evidence>
<dbReference type="AlphaFoldDB" id="A0A9X2IRW3"/>
<evidence type="ECO:0000256" key="3">
    <source>
        <dbReference type="ARBA" id="ARBA00023125"/>
    </source>
</evidence>
<evidence type="ECO:0000256" key="4">
    <source>
        <dbReference type="ARBA" id="ARBA00023163"/>
    </source>
</evidence>
<dbReference type="PROSITE" id="PS50977">
    <property type="entry name" value="HTH_TETR_2"/>
    <property type="match status" value="1"/>
</dbReference>
<dbReference type="Proteomes" id="UP001155240">
    <property type="component" value="Unassembled WGS sequence"/>
</dbReference>
<keyword evidence="1" id="KW-0678">Repressor</keyword>
<dbReference type="InterPro" id="IPR009057">
    <property type="entry name" value="Homeodomain-like_sf"/>
</dbReference>
<dbReference type="GO" id="GO:0003677">
    <property type="term" value="F:DNA binding"/>
    <property type="evidence" value="ECO:0007669"/>
    <property type="project" value="UniProtKB-UniRule"/>
</dbReference>
<comment type="caution">
    <text evidence="7">The sequence shown here is derived from an EMBL/GenBank/DDBJ whole genome shotgun (WGS) entry which is preliminary data.</text>
</comment>
<dbReference type="InterPro" id="IPR036271">
    <property type="entry name" value="Tet_transcr_reg_TetR-rel_C_sf"/>
</dbReference>
<evidence type="ECO:0000256" key="5">
    <source>
        <dbReference type="PROSITE-ProRule" id="PRU00335"/>
    </source>
</evidence>
<dbReference type="PANTHER" id="PTHR47506">
    <property type="entry name" value="TRANSCRIPTIONAL REGULATORY PROTEIN"/>
    <property type="match status" value="1"/>
</dbReference>
<dbReference type="InterPro" id="IPR001647">
    <property type="entry name" value="HTH_TetR"/>
</dbReference>
<dbReference type="Pfam" id="PF13977">
    <property type="entry name" value="TetR_C_6"/>
    <property type="match status" value="1"/>
</dbReference>
<organism evidence="7 8">
    <name type="scientific">Rathayibacter rubneri</name>
    <dbReference type="NCBI Taxonomy" id="2950106"/>
    <lineage>
        <taxon>Bacteria</taxon>
        <taxon>Bacillati</taxon>
        <taxon>Actinomycetota</taxon>
        <taxon>Actinomycetes</taxon>
        <taxon>Micrococcales</taxon>
        <taxon>Microbacteriaceae</taxon>
        <taxon>Rathayibacter</taxon>
    </lineage>
</organism>
<keyword evidence="2" id="KW-0805">Transcription regulation</keyword>